<comment type="caution">
    <text evidence="3">The sequence shown here is derived from an EMBL/GenBank/DDBJ whole genome shotgun (WGS) entry which is preliminary data.</text>
</comment>
<gene>
    <name evidence="3" type="ORF">HDF16_001336</name>
</gene>
<dbReference type="Proteomes" id="UP000540989">
    <property type="component" value="Unassembled WGS sequence"/>
</dbReference>
<evidence type="ECO:0000256" key="1">
    <source>
        <dbReference type="SAM" id="SignalP"/>
    </source>
</evidence>
<keyword evidence="1" id="KW-0732">Signal</keyword>
<dbReference type="GO" id="GO:0055085">
    <property type="term" value="P:transmembrane transport"/>
    <property type="evidence" value="ECO:0007669"/>
    <property type="project" value="InterPro"/>
</dbReference>
<feature type="domain" description="TonB C-terminal" evidence="2">
    <location>
        <begin position="250"/>
        <end position="345"/>
    </location>
</feature>
<dbReference type="Pfam" id="PF03544">
    <property type="entry name" value="TonB_C"/>
    <property type="match status" value="1"/>
</dbReference>
<organism evidence="3 4">
    <name type="scientific">Granulicella aggregans</name>
    <dbReference type="NCBI Taxonomy" id="474949"/>
    <lineage>
        <taxon>Bacteria</taxon>
        <taxon>Pseudomonadati</taxon>
        <taxon>Acidobacteriota</taxon>
        <taxon>Terriglobia</taxon>
        <taxon>Terriglobales</taxon>
        <taxon>Acidobacteriaceae</taxon>
        <taxon>Granulicella</taxon>
    </lineage>
</organism>
<keyword evidence="4" id="KW-1185">Reference proteome</keyword>
<dbReference type="PROSITE" id="PS52015">
    <property type="entry name" value="TONB_CTD"/>
    <property type="match status" value="1"/>
</dbReference>
<reference evidence="3 4" key="1">
    <citation type="submission" date="2020-08" db="EMBL/GenBank/DDBJ databases">
        <title>Genomic Encyclopedia of Type Strains, Phase IV (KMG-V): Genome sequencing to study the core and pangenomes of soil and plant-associated prokaryotes.</title>
        <authorList>
            <person name="Whitman W."/>
        </authorList>
    </citation>
    <scope>NUCLEOTIDE SEQUENCE [LARGE SCALE GENOMIC DNA]</scope>
    <source>
        <strain evidence="3 4">M8UP14</strain>
    </source>
</reference>
<accession>A0A7W7ZC40</accession>
<name>A0A7W7ZC40_9BACT</name>
<dbReference type="Gene3D" id="3.30.1150.10">
    <property type="match status" value="1"/>
</dbReference>
<dbReference type="AlphaFoldDB" id="A0A7W7ZC40"/>
<evidence type="ECO:0000313" key="3">
    <source>
        <dbReference type="EMBL" id="MBB5056651.1"/>
    </source>
</evidence>
<protein>
    <submittedName>
        <fullName evidence="3">TonB family protein</fullName>
    </submittedName>
</protein>
<dbReference type="EMBL" id="JACHIP010000002">
    <property type="protein sequence ID" value="MBB5056651.1"/>
    <property type="molecule type" value="Genomic_DNA"/>
</dbReference>
<feature type="signal peptide" evidence="1">
    <location>
        <begin position="1"/>
        <end position="23"/>
    </location>
</feature>
<dbReference type="InterPro" id="IPR037682">
    <property type="entry name" value="TonB_C"/>
</dbReference>
<dbReference type="RefSeq" id="WP_184214733.1">
    <property type="nucleotide sequence ID" value="NZ_JACHIP010000002.1"/>
</dbReference>
<evidence type="ECO:0000259" key="2">
    <source>
        <dbReference type="PROSITE" id="PS52015"/>
    </source>
</evidence>
<evidence type="ECO:0000313" key="4">
    <source>
        <dbReference type="Proteomes" id="UP000540989"/>
    </source>
</evidence>
<sequence length="348" mass="38312">MSKLMAWAAVAALLVCGPLGRCADKALTQRLLNAAQGSSLDDPALKPWHLKLTFQLYDKKGAAAEGGTIEEWWSAGDDKRIYTSRSYSSTDIRRDKDVYRTKSQLPAPYLLDRLRDEVVHPLAADAEINDSVPDLRVLTLGKTNLDCIMLDHPMTNVGYPPVGLFPTFCLDRDKDRLRDSYRYGLENSARNTIGTFQGKGIAVEIVVSQDRVIEAKAHVDTLAVFAPDAHFFEPDDSLETQDSKARPVSGGVIAGNIVSKIDPVYPEVDKQSHTQGQVHLNAEIGADGRIRQLSVIDAPSSTLAISALIAVRQWVYKPYLLNGRPCSVNTTVTVNYIPGPNRAYEFSQ</sequence>
<feature type="chain" id="PRO_5031155545" evidence="1">
    <location>
        <begin position="24"/>
        <end position="348"/>
    </location>
</feature>
<proteinExistence type="predicted"/>
<dbReference type="SUPFAM" id="SSF74653">
    <property type="entry name" value="TolA/TonB C-terminal domain"/>
    <property type="match status" value="1"/>
</dbReference>